<evidence type="ECO:0000313" key="2">
    <source>
        <dbReference type="EMBL" id="TMQ70565.1"/>
    </source>
</evidence>
<evidence type="ECO:0000256" key="1">
    <source>
        <dbReference type="SAM" id="MobiDB-lite"/>
    </source>
</evidence>
<feature type="compositionally biased region" description="Basic and acidic residues" evidence="1">
    <location>
        <begin position="154"/>
        <end position="164"/>
    </location>
</feature>
<sequence>MSATPSPTIEEIRSILADMARCVTADEDPTLDPVIRAGIRRAVDELERFIPGLDPAPDPEGARHMVSAAGNALLAGRPRVALARALRGLSYAPHHPELHYLAASSCFELAAASEAVSLLAHTLWIHPGHEKARLELETLSVFGPGDDPELGDPPPDRDDLDHAA</sequence>
<dbReference type="SUPFAM" id="SSF48452">
    <property type="entry name" value="TPR-like"/>
    <property type="match status" value="1"/>
</dbReference>
<reference evidence="2 3" key="1">
    <citation type="journal article" date="2019" name="Nat. Microbiol.">
        <title>Mediterranean grassland soil C-N compound turnover is dependent on rainfall and depth, and is mediated by genomically divergent microorganisms.</title>
        <authorList>
            <person name="Diamond S."/>
            <person name="Andeer P.F."/>
            <person name="Li Z."/>
            <person name="Crits-Christoph A."/>
            <person name="Burstein D."/>
            <person name="Anantharaman K."/>
            <person name="Lane K.R."/>
            <person name="Thomas B.C."/>
            <person name="Pan C."/>
            <person name="Northen T.R."/>
            <person name="Banfield J.F."/>
        </authorList>
    </citation>
    <scope>NUCLEOTIDE SEQUENCE [LARGE SCALE GENOMIC DNA]</scope>
    <source>
        <strain evidence="2">WS_10</strain>
    </source>
</reference>
<accession>A0A538U3W5</accession>
<evidence type="ECO:0000313" key="3">
    <source>
        <dbReference type="Proteomes" id="UP000319836"/>
    </source>
</evidence>
<name>A0A538U3W5_UNCEI</name>
<dbReference type="EMBL" id="VBPA01000194">
    <property type="protein sequence ID" value="TMQ70565.1"/>
    <property type="molecule type" value="Genomic_DNA"/>
</dbReference>
<dbReference type="InterPro" id="IPR011990">
    <property type="entry name" value="TPR-like_helical_dom_sf"/>
</dbReference>
<gene>
    <name evidence="2" type="ORF">E6K80_08130</name>
</gene>
<evidence type="ECO:0008006" key="4">
    <source>
        <dbReference type="Google" id="ProtNLM"/>
    </source>
</evidence>
<protein>
    <recommendedName>
        <fullName evidence="4">Tetratricopeptide repeat protein</fullName>
    </recommendedName>
</protein>
<dbReference type="AlphaFoldDB" id="A0A538U3W5"/>
<organism evidence="2 3">
    <name type="scientific">Eiseniibacteriota bacterium</name>
    <dbReference type="NCBI Taxonomy" id="2212470"/>
    <lineage>
        <taxon>Bacteria</taxon>
        <taxon>Candidatus Eiseniibacteriota</taxon>
    </lineage>
</organism>
<proteinExistence type="predicted"/>
<dbReference type="Proteomes" id="UP000319836">
    <property type="component" value="Unassembled WGS sequence"/>
</dbReference>
<feature type="region of interest" description="Disordered" evidence="1">
    <location>
        <begin position="141"/>
        <end position="164"/>
    </location>
</feature>
<comment type="caution">
    <text evidence="2">The sequence shown here is derived from an EMBL/GenBank/DDBJ whole genome shotgun (WGS) entry which is preliminary data.</text>
</comment>